<proteinExistence type="predicted"/>
<evidence type="ECO:0000256" key="1">
    <source>
        <dbReference type="ARBA" id="ARBA00022679"/>
    </source>
</evidence>
<evidence type="ECO:0000256" key="2">
    <source>
        <dbReference type="ARBA" id="ARBA00023315"/>
    </source>
</evidence>
<accession>A0A7S4FTT3</accession>
<dbReference type="GO" id="GO:0003841">
    <property type="term" value="F:1-acylglycerol-3-phosphate O-acyltransferase activity"/>
    <property type="evidence" value="ECO:0007669"/>
    <property type="project" value="TreeGrafter"/>
</dbReference>
<keyword evidence="2" id="KW-0012">Acyltransferase</keyword>
<dbReference type="SUPFAM" id="SSF69593">
    <property type="entry name" value="Glycerol-3-phosphate (1)-acyltransferase"/>
    <property type="match status" value="1"/>
</dbReference>
<dbReference type="EMBL" id="HBJA01076330">
    <property type="protein sequence ID" value="CAE0815647.1"/>
    <property type="molecule type" value="Transcribed_RNA"/>
</dbReference>
<feature type="domain" description="Phospholipid/glycerol acyltransferase" evidence="3">
    <location>
        <begin position="26"/>
        <end position="142"/>
    </location>
</feature>
<reference evidence="4" key="1">
    <citation type="submission" date="2021-01" db="EMBL/GenBank/DDBJ databases">
        <authorList>
            <person name="Corre E."/>
            <person name="Pelletier E."/>
            <person name="Niang G."/>
            <person name="Scheremetjew M."/>
            <person name="Finn R."/>
            <person name="Kale V."/>
            <person name="Holt S."/>
            <person name="Cochrane G."/>
            <person name="Meng A."/>
            <person name="Brown T."/>
            <person name="Cohen L."/>
        </authorList>
    </citation>
    <scope>NUCLEOTIDE SEQUENCE</scope>
    <source>
        <strain evidence="4">CCMP1594</strain>
    </source>
</reference>
<dbReference type="PANTHER" id="PTHR10434:SF11">
    <property type="entry name" value="1-ACYL-SN-GLYCEROL-3-PHOSPHATE ACYLTRANSFERASE"/>
    <property type="match status" value="1"/>
</dbReference>
<dbReference type="CDD" id="cd07989">
    <property type="entry name" value="LPLAT_AGPAT-like"/>
    <property type="match status" value="1"/>
</dbReference>
<keyword evidence="1" id="KW-0808">Transferase</keyword>
<dbReference type="AlphaFoldDB" id="A0A7S4FTT3"/>
<name>A0A7S4FTT3_9EUGL</name>
<dbReference type="SMART" id="SM00563">
    <property type="entry name" value="PlsC"/>
    <property type="match status" value="1"/>
</dbReference>
<evidence type="ECO:0000259" key="3">
    <source>
        <dbReference type="SMART" id="SM00563"/>
    </source>
</evidence>
<dbReference type="PANTHER" id="PTHR10434">
    <property type="entry name" value="1-ACYL-SN-GLYCEROL-3-PHOSPHATE ACYLTRANSFERASE"/>
    <property type="match status" value="1"/>
</dbReference>
<dbReference type="InterPro" id="IPR002123">
    <property type="entry name" value="Plipid/glycerol_acylTrfase"/>
</dbReference>
<evidence type="ECO:0000313" key="4">
    <source>
        <dbReference type="EMBL" id="CAE0815647.1"/>
    </source>
</evidence>
<gene>
    <name evidence="4" type="ORF">EGYM00163_LOCUS26805</name>
</gene>
<dbReference type="GO" id="GO:0006654">
    <property type="term" value="P:phosphatidic acid biosynthetic process"/>
    <property type="evidence" value="ECO:0007669"/>
    <property type="project" value="TreeGrafter"/>
</dbReference>
<organism evidence="4">
    <name type="scientific">Eutreptiella gymnastica</name>
    <dbReference type="NCBI Taxonomy" id="73025"/>
    <lineage>
        <taxon>Eukaryota</taxon>
        <taxon>Discoba</taxon>
        <taxon>Euglenozoa</taxon>
        <taxon>Euglenida</taxon>
        <taxon>Spirocuta</taxon>
        <taxon>Euglenophyceae</taxon>
        <taxon>Eutreptiales</taxon>
        <taxon>Eutreptiaceae</taxon>
        <taxon>Eutreptiella</taxon>
    </lineage>
</organism>
<sequence length="193" mass="21618">MLHALRLVGIASIEVVGKVPPPTERFVIVANHTSFLDHAVMSCLIPCDKKFFTNKKYYQLPFFGWTQWLVKDIGVDLTSAQAKKESMDKCEKMLTDNVASLCIYPEGTRVHSPPNLKDFKKGGFAIAQRTKVRILPVALVDIWKIMPRKGYPVGVSKIKLVIGEPYEVGEGEEGVQQAMETAHSWMEKQLGLS</sequence>
<dbReference type="Pfam" id="PF01553">
    <property type="entry name" value="Acyltransferase"/>
    <property type="match status" value="1"/>
</dbReference>
<protein>
    <recommendedName>
        <fullName evidence="3">Phospholipid/glycerol acyltransferase domain-containing protein</fullName>
    </recommendedName>
</protein>